<dbReference type="Proteomes" id="UP000449209">
    <property type="component" value="Unassembled WGS sequence"/>
</dbReference>
<protein>
    <submittedName>
        <fullName evidence="1">Uncharacterized protein</fullName>
    </submittedName>
</protein>
<gene>
    <name evidence="1" type="ORF">GB993_00770</name>
</gene>
<proteinExistence type="predicted"/>
<accession>A0A6N9HYX8</accession>
<dbReference type="EMBL" id="WEZQ01000001">
    <property type="protein sequence ID" value="MYV16062.1"/>
    <property type="molecule type" value="Genomic_DNA"/>
</dbReference>
<comment type="caution">
    <text evidence="1">The sequence shown here is derived from an EMBL/GenBank/DDBJ whole genome shotgun (WGS) entry which is preliminary data.</text>
</comment>
<dbReference type="AlphaFoldDB" id="A0A6N9HYX8"/>
<name>A0A6N9HYX8_9LACO</name>
<sequence length="94" mass="11264">MSSRLTSYLATKYFNCGIERLCYYRDLGPRTTLYIEGVIISHSYYEYQFYKATFLPHHTTKYVVYAEHLTMSQLVNRVGHYCDYLDAFSFPRHH</sequence>
<evidence type="ECO:0000313" key="2">
    <source>
        <dbReference type="Proteomes" id="UP000449209"/>
    </source>
</evidence>
<organism evidence="1 2">
    <name type="scientific">Furfurilactobacillus milii</name>
    <dbReference type="NCBI Taxonomy" id="2888272"/>
    <lineage>
        <taxon>Bacteria</taxon>
        <taxon>Bacillati</taxon>
        <taxon>Bacillota</taxon>
        <taxon>Bacilli</taxon>
        <taxon>Lactobacillales</taxon>
        <taxon>Lactobacillaceae</taxon>
        <taxon>Furfurilactobacillus</taxon>
    </lineage>
</organism>
<reference evidence="1 2" key="1">
    <citation type="journal article" date="2019" name="Appl. Environ. Microbiol.">
        <title>Genetic determinants of hydroxycinnamic acid metabolism in heterofermentative lactobacilli.</title>
        <authorList>
            <person name="Gaur G."/>
            <person name="Oh J.H."/>
            <person name="Filannino P."/>
            <person name="Gobbetti M."/>
            <person name="van Pijkeren J.P."/>
            <person name="Ganzle M.G."/>
        </authorList>
    </citation>
    <scope>NUCLEOTIDE SEQUENCE [LARGE SCALE GENOMIC DNA]</scope>
    <source>
        <strain evidence="1 2">C5</strain>
    </source>
</reference>
<evidence type="ECO:0000313" key="1">
    <source>
        <dbReference type="EMBL" id="MYV16062.1"/>
    </source>
</evidence>